<dbReference type="EMBL" id="NHPD01000041">
    <property type="protein sequence ID" value="OYR73408.1"/>
    <property type="molecule type" value="Genomic_DNA"/>
</dbReference>
<reference evidence="3 4" key="1">
    <citation type="journal article" date="2014" name="Front. Microbiol.">
        <title>Population and genomic analysis of the genus Halorubrum.</title>
        <authorList>
            <person name="Fullmer M.S."/>
            <person name="Soucy S.M."/>
            <person name="Swithers K.S."/>
            <person name="Makkay A.M."/>
            <person name="Wheeler R."/>
            <person name="Ventosa A."/>
            <person name="Gogarten J.P."/>
            <person name="Papke R.T."/>
        </authorList>
    </citation>
    <scope>NUCLEOTIDE SEQUENCE [LARGE SCALE GENOMIC DNA]</scope>
    <source>
        <strain evidence="3 4">Ec15</strain>
    </source>
</reference>
<accession>A0A256JX19</accession>
<sequence>MVQSWSISQAVNRLNRSILLPAIQREFVWGSDQIIRLFDSLMQDYPIGSFLVWHLNGDAAQDEMKYRFIQHYIEDSIHPDEPEFDQMLHHNEKIRGGDELELPSEQDLVLDGQQRLTAFFIGLKGTYTEKRKYAQRKNADAWTQKRLYLNLLSGNDETFDEELGLTYEFAFREPEPSNSEDTYWYRVGDVLDIDPSEDIMDIAGDLDIPEEKRWRGGMTLKKLHDAVHDSDVIQYHEENTENRERVLDIFIRMNDGGTPLSKSEILLSMATARWTEGENSVDAREQITNFVDRLNGRHTDANFKFSIDFVLKALLTFGTDTIPQYRVGNFSNENLDRMQVVWEDDRFQRSIEQTLDLIVEFGLDSRSLTSHNALIPIAYYLYRHDPTLDWTATEGLETRRRIHYWLTSALLNGTFNSRPDEVLDDARDEIDASSGQFPLEQIHRRMRGRGKVVGFSEDVLDTLLEETTYRSQKSFLLLSLLHFGEAVRHGRDYQQDHVFPQALLEKETLVEKCGFDEPTARRYEESAGHIANLQLLTEEENARKREMEFEAWIQTRTEAYRDTHCIPDDEDLYQLENFPRFVEEREQLIRERVIETFEEFR</sequence>
<protein>
    <recommendedName>
        <fullName evidence="5">DUF262 domain-containing protein</fullName>
    </recommendedName>
</protein>
<dbReference type="Pfam" id="PF07510">
    <property type="entry name" value="GmrSD_C"/>
    <property type="match status" value="1"/>
</dbReference>
<proteinExistence type="predicted"/>
<dbReference type="InterPro" id="IPR004919">
    <property type="entry name" value="GmrSD_N"/>
</dbReference>
<dbReference type="RefSeq" id="WP_094495167.1">
    <property type="nucleotide sequence ID" value="NZ_NHPD01000041.1"/>
</dbReference>
<dbReference type="PANTHER" id="PTHR37292">
    <property type="entry name" value="VNG6097C"/>
    <property type="match status" value="1"/>
</dbReference>
<evidence type="ECO:0000313" key="4">
    <source>
        <dbReference type="Proteomes" id="UP000216925"/>
    </source>
</evidence>
<evidence type="ECO:0008006" key="5">
    <source>
        <dbReference type="Google" id="ProtNLM"/>
    </source>
</evidence>
<evidence type="ECO:0000313" key="3">
    <source>
        <dbReference type="EMBL" id="OYR73408.1"/>
    </source>
</evidence>
<comment type="caution">
    <text evidence="3">The sequence shown here is derived from an EMBL/GenBank/DDBJ whole genome shotgun (WGS) entry which is preliminary data.</text>
</comment>
<dbReference type="PANTHER" id="PTHR37292:SF2">
    <property type="entry name" value="DUF262 DOMAIN-CONTAINING PROTEIN"/>
    <property type="match status" value="1"/>
</dbReference>
<dbReference type="AlphaFoldDB" id="A0A256JX19"/>
<evidence type="ECO:0000259" key="2">
    <source>
        <dbReference type="Pfam" id="PF07510"/>
    </source>
</evidence>
<gene>
    <name evidence="3" type="ORF">DJ76_10105</name>
</gene>
<name>A0A256JX19_HALEZ</name>
<dbReference type="Pfam" id="PF03235">
    <property type="entry name" value="GmrSD_N"/>
    <property type="match status" value="1"/>
</dbReference>
<organism evidence="3 4">
    <name type="scientific">Halorubrum ezzemoulense</name>
    <name type="common">Halorubrum chaoviator</name>
    <dbReference type="NCBI Taxonomy" id="337243"/>
    <lineage>
        <taxon>Archaea</taxon>
        <taxon>Methanobacteriati</taxon>
        <taxon>Methanobacteriota</taxon>
        <taxon>Stenosarchaea group</taxon>
        <taxon>Halobacteria</taxon>
        <taxon>Halobacteriales</taxon>
        <taxon>Haloferacaceae</taxon>
        <taxon>Halorubrum</taxon>
    </lineage>
</organism>
<dbReference type="Proteomes" id="UP000216925">
    <property type="component" value="Unassembled WGS sequence"/>
</dbReference>
<evidence type="ECO:0000259" key="1">
    <source>
        <dbReference type="Pfam" id="PF03235"/>
    </source>
</evidence>
<dbReference type="InterPro" id="IPR011089">
    <property type="entry name" value="GmrSD_C"/>
</dbReference>
<feature type="domain" description="GmrSD restriction endonucleases N-terminal" evidence="1">
    <location>
        <begin position="9"/>
        <end position="268"/>
    </location>
</feature>
<feature type="domain" description="GmrSD restriction endonucleases C-terminal" evidence="2">
    <location>
        <begin position="460"/>
        <end position="571"/>
    </location>
</feature>